<proteinExistence type="predicted"/>
<comment type="caution">
    <text evidence="2">The sequence shown here is derived from an EMBL/GenBank/DDBJ whole genome shotgun (WGS) entry which is preliminary data.</text>
</comment>
<feature type="region of interest" description="Disordered" evidence="1">
    <location>
        <begin position="105"/>
        <end position="132"/>
    </location>
</feature>
<accession>A0ABP0H135</accession>
<feature type="compositionally biased region" description="Basic and acidic residues" evidence="1">
    <location>
        <begin position="105"/>
        <end position="129"/>
    </location>
</feature>
<feature type="compositionally biased region" description="Basic and acidic residues" evidence="1">
    <location>
        <begin position="72"/>
        <end position="88"/>
    </location>
</feature>
<evidence type="ECO:0000313" key="3">
    <source>
        <dbReference type="Proteomes" id="UP001642483"/>
    </source>
</evidence>
<organism evidence="2 3">
    <name type="scientific">Clavelina lepadiformis</name>
    <name type="common">Light-bulb sea squirt</name>
    <name type="synonym">Ascidia lepadiformis</name>
    <dbReference type="NCBI Taxonomy" id="159417"/>
    <lineage>
        <taxon>Eukaryota</taxon>
        <taxon>Metazoa</taxon>
        <taxon>Chordata</taxon>
        <taxon>Tunicata</taxon>
        <taxon>Ascidiacea</taxon>
        <taxon>Aplousobranchia</taxon>
        <taxon>Clavelinidae</taxon>
        <taxon>Clavelina</taxon>
    </lineage>
</organism>
<dbReference type="EMBL" id="CAWYQH010000152">
    <property type="protein sequence ID" value="CAK8696195.1"/>
    <property type="molecule type" value="Genomic_DNA"/>
</dbReference>
<dbReference type="Proteomes" id="UP001642483">
    <property type="component" value="Unassembled WGS sequence"/>
</dbReference>
<sequence length="332" mass="37649">MKVTTFIVPDIPKRHFYSILCCKVQQNMSCDPTSSDFDPMLALYSDEAPDKLESTATVYDNIAVFEASLKRKDKNDPKKKPSRAEKSFSQRKKIAAEVQNRDLSKLKEMMERRKRNDKESKGIDGEKEVTPTMPKKKKKLSNIFIIMEKLAVGPMSLLYKITKEHLRCHVYTRNFAGLRGILIGFVVAFDRYMNLAMVDVDETFALSPSGKVVDHQKKITIAQLTKAVEDVKLHGVSETYKDAVTSNYRHGATTGVAFTKPSHKVVDAAKDHHHNSRSNDSRTNCLVKRFNALKPPNSLQRKFSGGEAELYHRHINHLYVRGDSIVLISLPP</sequence>
<feature type="region of interest" description="Disordered" evidence="1">
    <location>
        <begin position="72"/>
        <end position="92"/>
    </location>
</feature>
<evidence type="ECO:0000256" key="1">
    <source>
        <dbReference type="SAM" id="MobiDB-lite"/>
    </source>
</evidence>
<dbReference type="InterPro" id="IPR010920">
    <property type="entry name" value="LSM_dom_sf"/>
</dbReference>
<evidence type="ECO:0000313" key="2">
    <source>
        <dbReference type="EMBL" id="CAK8696195.1"/>
    </source>
</evidence>
<name>A0ABP0H135_CLALP</name>
<keyword evidence="3" id="KW-1185">Reference proteome</keyword>
<dbReference type="Gene3D" id="2.30.30.100">
    <property type="match status" value="1"/>
</dbReference>
<evidence type="ECO:0008006" key="4">
    <source>
        <dbReference type="Google" id="ProtNLM"/>
    </source>
</evidence>
<reference evidence="2 3" key="1">
    <citation type="submission" date="2024-02" db="EMBL/GenBank/DDBJ databases">
        <authorList>
            <person name="Daric V."/>
            <person name="Darras S."/>
        </authorList>
    </citation>
    <scope>NUCLEOTIDE SEQUENCE [LARGE SCALE GENOMIC DNA]</scope>
</reference>
<gene>
    <name evidence="2" type="ORF">CVLEPA_LOCUS29372</name>
</gene>
<protein>
    <recommendedName>
        <fullName evidence="4">LSM domain-containing protein</fullName>
    </recommendedName>
</protein>
<dbReference type="PANTHER" id="PTHR21415:SF1">
    <property type="entry name" value="U7 SNRNA-ASSOCIATED SM-LIKE PROTEIN LSM11"/>
    <property type="match status" value="1"/>
</dbReference>
<dbReference type="PANTHER" id="PTHR21415">
    <property type="entry name" value="U7 SNRNA-ASSOCIATED SM-LIKE PROTEIN LSM11"/>
    <property type="match status" value="1"/>
</dbReference>
<dbReference type="SUPFAM" id="SSF50182">
    <property type="entry name" value="Sm-like ribonucleoproteins"/>
    <property type="match status" value="1"/>
</dbReference>
<dbReference type="InterPro" id="IPR039267">
    <property type="entry name" value="Lsm11"/>
</dbReference>